<proteinExistence type="predicted"/>
<evidence type="ECO:0000259" key="2">
    <source>
        <dbReference type="Pfam" id="PF11412"/>
    </source>
</evidence>
<dbReference type="EMBL" id="JBHUEN010000043">
    <property type="protein sequence ID" value="MFD1882664.1"/>
    <property type="molecule type" value="Genomic_DNA"/>
</dbReference>
<sequence length="266" mass="27857">MLRAAGPILATLLALSATMARADSPAPLPPGIVAVHLLPGWTREDGTRIAAFQILLEPGWKTYWRNPGDAGVPPVFDWSASANVAGVTPLWPRPDVFESAGMRTLGFHDKLLLPLEVRPVDPAAPVTLNASIEMGVCRDICVPVNLTVTEDPAGADATPDIREALARQPTPAATAAECTQQPIADGTRVTASLRAGDDSPEAAMEIEDPGIWVSQPDISAVDGKVQIAADFVGSSGKPFDVDLKKVRVTLLAADKATEYLCAPAGG</sequence>
<dbReference type="Pfam" id="PF11412">
    <property type="entry name" value="DsbD_N"/>
    <property type="match status" value="1"/>
</dbReference>
<evidence type="ECO:0000256" key="1">
    <source>
        <dbReference type="SAM" id="SignalP"/>
    </source>
</evidence>
<accession>A0ABW4RAI5</accession>
<name>A0ABW4RAI5_9RHOB</name>
<evidence type="ECO:0000313" key="4">
    <source>
        <dbReference type="Proteomes" id="UP001597213"/>
    </source>
</evidence>
<evidence type="ECO:0000313" key="3">
    <source>
        <dbReference type="EMBL" id="MFD1882664.1"/>
    </source>
</evidence>
<feature type="signal peptide" evidence="1">
    <location>
        <begin position="1"/>
        <end position="22"/>
    </location>
</feature>
<dbReference type="RefSeq" id="WP_379143422.1">
    <property type="nucleotide sequence ID" value="NZ_JBHUEN010000043.1"/>
</dbReference>
<keyword evidence="1" id="KW-0732">Signal</keyword>
<protein>
    <submittedName>
        <fullName evidence="3">Protein-disulfide reductase DsbD domain-containing protein</fullName>
    </submittedName>
</protein>
<reference evidence="4" key="1">
    <citation type="journal article" date="2019" name="Int. J. Syst. Evol. Microbiol.">
        <title>The Global Catalogue of Microorganisms (GCM) 10K type strain sequencing project: providing services to taxonomists for standard genome sequencing and annotation.</title>
        <authorList>
            <consortium name="The Broad Institute Genomics Platform"/>
            <consortium name="The Broad Institute Genome Sequencing Center for Infectious Disease"/>
            <person name="Wu L."/>
            <person name="Ma J."/>
        </authorList>
    </citation>
    <scope>NUCLEOTIDE SEQUENCE [LARGE SCALE GENOMIC DNA]</scope>
    <source>
        <strain evidence="4">CCUG 56029</strain>
    </source>
</reference>
<keyword evidence="4" id="KW-1185">Reference proteome</keyword>
<organism evidence="3 4">
    <name type="scientific">Paracoccus pacificus</name>
    <dbReference type="NCBI Taxonomy" id="1463598"/>
    <lineage>
        <taxon>Bacteria</taxon>
        <taxon>Pseudomonadati</taxon>
        <taxon>Pseudomonadota</taxon>
        <taxon>Alphaproteobacteria</taxon>
        <taxon>Rhodobacterales</taxon>
        <taxon>Paracoccaceae</taxon>
        <taxon>Paracoccus</taxon>
    </lineage>
</organism>
<comment type="caution">
    <text evidence="3">The sequence shown here is derived from an EMBL/GenBank/DDBJ whole genome shotgun (WGS) entry which is preliminary data.</text>
</comment>
<feature type="chain" id="PRO_5045222172" evidence="1">
    <location>
        <begin position="23"/>
        <end position="266"/>
    </location>
</feature>
<dbReference type="Proteomes" id="UP001597213">
    <property type="component" value="Unassembled WGS sequence"/>
</dbReference>
<feature type="domain" description="Thiol:disulfide interchange protein DsbD N-terminal" evidence="2">
    <location>
        <begin position="44"/>
        <end position="145"/>
    </location>
</feature>
<gene>
    <name evidence="3" type="ORF">ACFSCT_13150</name>
</gene>
<dbReference type="InterPro" id="IPR028250">
    <property type="entry name" value="DsbDN"/>
</dbReference>